<dbReference type="PRINTS" id="PR00862">
    <property type="entry name" value="PROLIGOPTASE"/>
</dbReference>
<evidence type="ECO:0000313" key="9">
    <source>
        <dbReference type="EMBL" id="RSK35598.1"/>
    </source>
</evidence>
<keyword evidence="5" id="KW-0378">Hydrolase</keyword>
<evidence type="ECO:0000256" key="4">
    <source>
        <dbReference type="ARBA" id="ARBA00022670"/>
    </source>
</evidence>
<evidence type="ECO:0000256" key="5">
    <source>
        <dbReference type="ARBA" id="ARBA00022801"/>
    </source>
</evidence>
<keyword evidence="10" id="KW-1185">Reference proteome</keyword>
<feature type="domain" description="Peptidase S9 prolyl oligopeptidase catalytic" evidence="7">
    <location>
        <begin position="465"/>
        <end position="678"/>
    </location>
</feature>
<dbReference type="InterPro" id="IPR002471">
    <property type="entry name" value="Pept_S9_AS"/>
</dbReference>
<comment type="caution">
    <text evidence="9">The sequence shown here is derived from an EMBL/GenBank/DDBJ whole genome shotgun (WGS) entry which is preliminary data.</text>
</comment>
<dbReference type="InterPro" id="IPR001375">
    <property type="entry name" value="Peptidase_S9_cat"/>
</dbReference>
<evidence type="ECO:0000256" key="3">
    <source>
        <dbReference type="ARBA" id="ARBA00011897"/>
    </source>
</evidence>
<reference evidence="9 10" key="1">
    <citation type="submission" date="2018-12" db="EMBL/GenBank/DDBJ databases">
        <title>Comparitive functional genomics of dry heat resistant strains isolated from the viking spacecraft.</title>
        <authorList>
            <person name="Seuylemezian A."/>
            <person name="Vaishampayan P."/>
        </authorList>
    </citation>
    <scope>NUCLEOTIDE SEQUENCE [LARGE SCALE GENOMIC DNA]</scope>
    <source>
        <strain evidence="9 10">M6-11</strain>
    </source>
</reference>
<keyword evidence="4" id="KW-0645">Protease</keyword>
<feature type="domain" description="Peptidase S9A N-terminal" evidence="8">
    <location>
        <begin position="9"/>
        <end position="402"/>
    </location>
</feature>
<dbReference type="InterPro" id="IPR023302">
    <property type="entry name" value="Pept_S9A_N"/>
</dbReference>
<dbReference type="Gene3D" id="3.40.50.1820">
    <property type="entry name" value="alpha/beta hydrolase"/>
    <property type="match status" value="1"/>
</dbReference>
<dbReference type="Pfam" id="PF00326">
    <property type="entry name" value="Peptidase_S9"/>
    <property type="match status" value="1"/>
</dbReference>
<evidence type="ECO:0000313" key="10">
    <source>
        <dbReference type="Proteomes" id="UP000272481"/>
    </source>
</evidence>
<dbReference type="Proteomes" id="UP000272481">
    <property type="component" value="Unassembled WGS sequence"/>
</dbReference>
<dbReference type="InterPro" id="IPR002470">
    <property type="entry name" value="Peptidase_S9A"/>
</dbReference>
<sequence>MKMSTPVTKSAAVDTYHGHEVRDPYRWLEDTEYPETKAWMKKQTQRTRSYFDALPVRTPLQKNLARRWNAGRFFTPEKVNGDYYYQKNDGLQNQPVLCRSSSLSAEPDKVMDPNELNPEGTTALTALSFSNDGTWLAYALSENGSDWQTIRIRNLQTGKELPETIRWCKFTDLTWTKDGSGFYYSRYPEPGTVPEQDGNNHNRLYFHSLNSPQSEDLLIHERPDDKELSFGAAFTDDHRHLILQSWKGTENKSRLYYREAASDGDFLPLASDGDGYYSYIGNSEGRFLLYTTAGAPNGRIISVDPERPEKEHWLEVIPERDSVLYFPKMAGDHLIVAYMEHAWHRVELYKTDGTYVKKLGLPEMISISDIQVSKKDGEVLIGYTSYLSPITVARYLIESDELGIVLESGGGLDPDLYTTRQVFYPSTDGKQIPMFITSRKDLKPDGSHPVLLYGYGGFNISMTPSFNASNAMFIEDGGIYAVANIRGGGEYGEAWHQGGTFANKPQVFEDFISAAEWLISEKWTAPAKIAIMGASNGGLLVSACLNRRPDLYGAVICQVPVTDMLRYHKFTVGRFWTSEFGHPEKNEEDFLNIITYSPLHNIKEREHPPVLITTADTDDRVVPLHAMKYAAALQEAQEGEAPILLRIEQDAGHGLGKPVSKIIDEHTDIYSFLYTHLDLDA</sequence>
<protein>
    <recommendedName>
        <fullName evidence="3">prolyl oligopeptidase</fullName>
        <ecNumber evidence="3">3.4.21.26</ecNumber>
    </recommendedName>
</protein>
<dbReference type="SUPFAM" id="SSF50993">
    <property type="entry name" value="Peptidase/esterase 'gauge' domain"/>
    <property type="match status" value="1"/>
</dbReference>
<proteinExistence type="inferred from homology"/>
<gene>
    <name evidence="9" type="ORF">EJA12_03225</name>
</gene>
<dbReference type="PANTHER" id="PTHR42881">
    <property type="entry name" value="PROLYL ENDOPEPTIDASE"/>
    <property type="match status" value="1"/>
</dbReference>
<comment type="similarity">
    <text evidence="2">Belongs to the peptidase S9A family.</text>
</comment>
<accession>A0ABX9ZF32</accession>
<evidence type="ECO:0000256" key="2">
    <source>
        <dbReference type="ARBA" id="ARBA00005228"/>
    </source>
</evidence>
<dbReference type="EC" id="3.4.21.26" evidence="3"/>
<dbReference type="Gene3D" id="2.130.10.120">
    <property type="entry name" value="Prolyl oligopeptidase, N-terminal domain"/>
    <property type="match status" value="1"/>
</dbReference>
<name>A0ABX9ZF32_9BACL</name>
<dbReference type="PANTHER" id="PTHR42881:SF2">
    <property type="entry name" value="PROLYL ENDOPEPTIDASE"/>
    <property type="match status" value="1"/>
</dbReference>
<evidence type="ECO:0000256" key="1">
    <source>
        <dbReference type="ARBA" id="ARBA00001070"/>
    </source>
</evidence>
<comment type="catalytic activity">
    <reaction evidence="1">
        <text>Hydrolysis of Pro-|-Xaa &gt;&gt; Ala-|-Xaa in oligopeptides.</text>
        <dbReference type="EC" id="3.4.21.26"/>
    </reaction>
</comment>
<evidence type="ECO:0000259" key="8">
    <source>
        <dbReference type="Pfam" id="PF02897"/>
    </source>
</evidence>
<evidence type="ECO:0000259" key="7">
    <source>
        <dbReference type="Pfam" id="PF00326"/>
    </source>
</evidence>
<dbReference type="InterPro" id="IPR029058">
    <property type="entry name" value="AB_hydrolase_fold"/>
</dbReference>
<dbReference type="Pfam" id="PF02897">
    <property type="entry name" value="Peptidase_S9_N"/>
    <property type="match status" value="1"/>
</dbReference>
<organism evidence="9 10">
    <name type="scientific">Bhargavaea beijingensis</name>
    <dbReference type="NCBI Taxonomy" id="426756"/>
    <lineage>
        <taxon>Bacteria</taxon>
        <taxon>Bacillati</taxon>
        <taxon>Bacillota</taxon>
        <taxon>Bacilli</taxon>
        <taxon>Bacillales</taxon>
        <taxon>Caryophanaceae</taxon>
        <taxon>Bhargavaea</taxon>
    </lineage>
</organism>
<dbReference type="SUPFAM" id="SSF53474">
    <property type="entry name" value="alpha/beta-Hydrolases"/>
    <property type="match status" value="1"/>
</dbReference>
<evidence type="ECO:0000256" key="6">
    <source>
        <dbReference type="ARBA" id="ARBA00022825"/>
    </source>
</evidence>
<dbReference type="PROSITE" id="PS00708">
    <property type="entry name" value="PRO_ENDOPEP_SER"/>
    <property type="match status" value="1"/>
</dbReference>
<dbReference type="EMBL" id="RWGW01000005">
    <property type="protein sequence ID" value="RSK35598.1"/>
    <property type="molecule type" value="Genomic_DNA"/>
</dbReference>
<keyword evidence="6" id="KW-0720">Serine protease</keyword>
<dbReference type="InterPro" id="IPR051167">
    <property type="entry name" value="Prolyl_oligopep/macrocyclase"/>
</dbReference>